<evidence type="ECO:0000313" key="2">
    <source>
        <dbReference type="Proteomes" id="UP001234297"/>
    </source>
</evidence>
<gene>
    <name evidence="1" type="ORF">MRB53_015484</name>
</gene>
<dbReference type="Proteomes" id="UP001234297">
    <property type="component" value="Chromosome 5"/>
</dbReference>
<accession>A0ACC2LZH0</accession>
<evidence type="ECO:0000313" key="1">
    <source>
        <dbReference type="EMBL" id="KAJ8638790.1"/>
    </source>
</evidence>
<reference evidence="1 2" key="1">
    <citation type="journal article" date="2022" name="Hortic Res">
        <title>A haplotype resolved chromosomal level avocado genome allows analysis of novel avocado genes.</title>
        <authorList>
            <person name="Nath O."/>
            <person name="Fletcher S.J."/>
            <person name="Hayward A."/>
            <person name="Shaw L.M."/>
            <person name="Masouleh A.K."/>
            <person name="Furtado A."/>
            <person name="Henry R.J."/>
            <person name="Mitter N."/>
        </authorList>
    </citation>
    <scope>NUCLEOTIDE SEQUENCE [LARGE SCALE GENOMIC DNA]</scope>
    <source>
        <strain evidence="2">cv. Hass</strain>
    </source>
</reference>
<keyword evidence="2" id="KW-1185">Reference proteome</keyword>
<sequence>MICRISAEMNPVGKERCRERAPAELQVLERGRLRRMKGLDLQRRNLDGGDDGGGFGFGFANKQQPLCFGKKKISTAPAKSLKEGY</sequence>
<dbReference type="EMBL" id="CM056813">
    <property type="protein sequence ID" value="KAJ8638790.1"/>
    <property type="molecule type" value="Genomic_DNA"/>
</dbReference>
<proteinExistence type="predicted"/>
<name>A0ACC2LZH0_PERAE</name>
<organism evidence="1 2">
    <name type="scientific">Persea americana</name>
    <name type="common">Avocado</name>
    <dbReference type="NCBI Taxonomy" id="3435"/>
    <lineage>
        <taxon>Eukaryota</taxon>
        <taxon>Viridiplantae</taxon>
        <taxon>Streptophyta</taxon>
        <taxon>Embryophyta</taxon>
        <taxon>Tracheophyta</taxon>
        <taxon>Spermatophyta</taxon>
        <taxon>Magnoliopsida</taxon>
        <taxon>Magnoliidae</taxon>
        <taxon>Laurales</taxon>
        <taxon>Lauraceae</taxon>
        <taxon>Persea</taxon>
    </lineage>
</organism>
<comment type="caution">
    <text evidence="1">The sequence shown here is derived from an EMBL/GenBank/DDBJ whole genome shotgun (WGS) entry which is preliminary data.</text>
</comment>
<protein>
    <submittedName>
        <fullName evidence="1">Uncharacterized protein</fullName>
    </submittedName>
</protein>